<accession>A0A5P8KFM7</accession>
<protein>
    <recommendedName>
        <fullName evidence="4">FAD-binding domain-containing protein</fullName>
    </recommendedName>
</protein>
<dbReference type="EMBL" id="CP045096">
    <property type="protein sequence ID" value="QFR02076.1"/>
    <property type="molecule type" value="Genomic_DNA"/>
</dbReference>
<dbReference type="KEGG" id="sphv:F9278_44595"/>
<reference evidence="2 3" key="1">
    <citation type="submission" date="2019-10" db="EMBL/GenBank/DDBJ databases">
        <title>Streptomyces sp. strain GY16 isolated from leaves of Broussonetia papyrifera.</title>
        <authorList>
            <person name="Mo P."/>
        </authorList>
    </citation>
    <scope>NUCLEOTIDE SEQUENCE [LARGE SCALE GENOMIC DNA]</scope>
    <source>
        <strain evidence="2 3">GY16</strain>
    </source>
</reference>
<feature type="region of interest" description="Disordered" evidence="1">
    <location>
        <begin position="85"/>
        <end position="108"/>
    </location>
</feature>
<evidence type="ECO:0008006" key="4">
    <source>
        <dbReference type="Google" id="ProtNLM"/>
    </source>
</evidence>
<dbReference type="AlphaFoldDB" id="A0A5P8KFM7"/>
<evidence type="ECO:0000256" key="1">
    <source>
        <dbReference type="SAM" id="MobiDB-lite"/>
    </source>
</evidence>
<organism evidence="2 3">
    <name type="scientific">Streptomyces phaeolivaceus</name>
    <dbReference type="NCBI Taxonomy" id="2653200"/>
    <lineage>
        <taxon>Bacteria</taxon>
        <taxon>Bacillati</taxon>
        <taxon>Actinomycetota</taxon>
        <taxon>Actinomycetes</taxon>
        <taxon>Kitasatosporales</taxon>
        <taxon>Streptomycetaceae</taxon>
        <taxon>Streptomyces</taxon>
    </lineage>
</organism>
<proteinExistence type="predicted"/>
<sequence>MDVTVVDAADVDVADVDVAVVGLGPVGATAANLAHGLGVRQVTLTTKEFGRLICERDEDTAAKRDTDPLAELAAAAGTIRQSLIPDSGRASWHRRARRPAVTSSPSRG</sequence>
<evidence type="ECO:0000313" key="3">
    <source>
        <dbReference type="Proteomes" id="UP000327294"/>
    </source>
</evidence>
<dbReference type="InterPro" id="IPR036291">
    <property type="entry name" value="NAD(P)-bd_dom_sf"/>
</dbReference>
<name>A0A5P8KFM7_9ACTN</name>
<dbReference type="Gene3D" id="3.50.50.60">
    <property type="entry name" value="FAD/NAD(P)-binding domain"/>
    <property type="match status" value="1"/>
</dbReference>
<dbReference type="SUPFAM" id="SSF51735">
    <property type="entry name" value="NAD(P)-binding Rossmann-fold domains"/>
    <property type="match status" value="1"/>
</dbReference>
<evidence type="ECO:0000313" key="2">
    <source>
        <dbReference type="EMBL" id="QFR02076.1"/>
    </source>
</evidence>
<gene>
    <name evidence="2" type="ORF">F9278_44595</name>
</gene>
<dbReference type="RefSeq" id="WP_152173397.1">
    <property type="nucleotide sequence ID" value="NZ_CP045096.1"/>
</dbReference>
<dbReference type="InterPro" id="IPR036188">
    <property type="entry name" value="FAD/NAD-bd_sf"/>
</dbReference>
<keyword evidence="3" id="KW-1185">Reference proteome</keyword>
<dbReference type="Proteomes" id="UP000327294">
    <property type="component" value="Chromosome"/>
</dbReference>